<dbReference type="SUPFAM" id="SSF103473">
    <property type="entry name" value="MFS general substrate transporter"/>
    <property type="match status" value="1"/>
</dbReference>
<feature type="transmembrane region" description="Helical" evidence="6">
    <location>
        <begin position="447"/>
        <end position="467"/>
    </location>
</feature>
<evidence type="ECO:0000313" key="8">
    <source>
        <dbReference type="RefSeq" id="XP_048318961.2"/>
    </source>
</evidence>
<keyword evidence="3 6" id="KW-0812">Transmembrane</keyword>
<feature type="transmembrane region" description="Helical" evidence="6">
    <location>
        <begin position="124"/>
        <end position="145"/>
    </location>
</feature>
<dbReference type="Pfam" id="PF00854">
    <property type="entry name" value="PTR2"/>
    <property type="match status" value="1"/>
</dbReference>
<protein>
    <submittedName>
        <fullName evidence="8">Protein NRT1/ PTR FAMILY 2.13</fullName>
    </submittedName>
</protein>
<evidence type="ECO:0000256" key="4">
    <source>
        <dbReference type="ARBA" id="ARBA00022989"/>
    </source>
</evidence>
<dbReference type="CDD" id="cd17416">
    <property type="entry name" value="MFS_NPF1_2"/>
    <property type="match status" value="1"/>
</dbReference>
<evidence type="ECO:0000256" key="5">
    <source>
        <dbReference type="ARBA" id="ARBA00023136"/>
    </source>
</evidence>
<reference evidence="8" key="1">
    <citation type="submission" date="2025-08" db="UniProtKB">
        <authorList>
            <consortium name="RefSeq"/>
        </authorList>
    </citation>
    <scope>IDENTIFICATION</scope>
    <source>
        <tissue evidence="8">Seedling</tissue>
    </source>
</reference>
<comment type="subcellular location">
    <subcellularLocation>
        <location evidence="1">Membrane</location>
        <topology evidence="1">Multi-pass membrane protein</topology>
    </subcellularLocation>
</comment>
<comment type="similarity">
    <text evidence="2">Belongs to the major facilitator superfamily. Proton-dependent oligopeptide transporter (POT/PTR) (TC 2.A.17) family.</text>
</comment>
<dbReference type="GeneID" id="107428792"/>
<evidence type="ECO:0000313" key="7">
    <source>
        <dbReference type="Proteomes" id="UP001652623"/>
    </source>
</evidence>
<dbReference type="PANTHER" id="PTHR11654">
    <property type="entry name" value="OLIGOPEPTIDE TRANSPORTER-RELATED"/>
    <property type="match status" value="1"/>
</dbReference>
<dbReference type="InterPro" id="IPR036259">
    <property type="entry name" value="MFS_trans_sf"/>
</dbReference>
<feature type="transmembrane region" description="Helical" evidence="6">
    <location>
        <begin position="404"/>
        <end position="426"/>
    </location>
</feature>
<proteinExistence type="inferred from homology"/>
<evidence type="ECO:0000256" key="1">
    <source>
        <dbReference type="ARBA" id="ARBA00004141"/>
    </source>
</evidence>
<name>A0ABM3I1Y5_ZIZJJ</name>
<feature type="transmembrane region" description="Helical" evidence="6">
    <location>
        <begin position="572"/>
        <end position="590"/>
    </location>
</feature>
<feature type="transmembrane region" description="Helical" evidence="6">
    <location>
        <begin position="365"/>
        <end position="384"/>
    </location>
</feature>
<evidence type="ECO:0000256" key="2">
    <source>
        <dbReference type="ARBA" id="ARBA00005982"/>
    </source>
</evidence>
<keyword evidence="5 6" id="KW-0472">Membrane</keyword>
<organism evidence="7 8">
    <name type="scientific">Ziziphus jujuba</name>
    <name type="common">Chinese jujube</name>
    <name type="synonym">Ziziphus sativa</name>
    <dbReference type="NCBI Taxonomy" id="326968"/>
    <lineage>
        <taxon>Eukaryota</taxon>
        <taxon>Viridiplantae</taxon>
        <taxon>Streptophyta</taxon>
        <taxon>Embryophyta</taxon>
        <taxon>Tracheophyta</taxon>
        <taxon>Spermatophyta</taxon>
        <taxon>Magnoliopsida</taxon>
        <taxon>eudicotyledons</taxon>
        <taxon>Gunneridae</taxon>
        <taxon>Pentapetalae</taxon>
        <taxon>rosids</taxon>
        <taxon>fabids</taxon>
        <taxon>Rosales</taxon>
        <taxon>Rhamnaceae</taxon>
        <taxon>Paliureae</taxon>
        <taxon>Ziziphus</taxon>
    </lineage>
</organism>
<feature type="transmembrane region" description="Helical" evidence="6">
    <location>
        <begin position="529"/>
        <end position="552"/>
    </location>
</feature>
<evidence type="ECO:0000256" key="6">
    <source>
        <dbReference type="SAM" id="Phobius"/>
    </source>
</evidence>
<feature type="transmembrane region" description="Helical" evidence="6">
    <location>
        <begin position="220"/>
        <end position="239"/>
    </location>
</feature>
<dbReference type="Proteomes" id="UP001652623">
    <property type="component" value="Chromosome 12"/>
</dbReference>
<evidence type="ECO:0000256" key="3">
    <source>
        <dbReference type="ARBA" id="ARBA00022692"/>
    </source>
</evidence>
<gene>
    <name evidence="8" type="primary">LOC107428792</name>
</gene>
<accession>A0ABM3I1Y5</accession>
<dbReference type="InterPro" id="IPR000109">
    <property type="entry name" value="POT_fam"/>
</dbReference>
<keyword evidence="4 6" id="KW-1133">Transmembrane helix</keyword>
<dbReference type="Gene3D" id="1.20.1250.20">
    <property type="entry name" value="MFS general substrate transporter like domains"/>
    <property type="match status" value="1"/>
</dbReference>
<dbReference type="RefSeq" id="XP_048318961.2">
    <property type="nucleotide sequence ID" value="XM_048463004.2"/>
</dbReference>
<feature type="transmembrane region" description="Helical" evidence="6">
    <location>
        <begin position="245"/>
        <end position="265"/>
    </location>
</feature>
<keyword evidence="7" id="KW-1185">Reference proteome</keyword>
<feature type="transmembrane region" description="Helical" evidence="6">
    <location>
        <begin position="487"/>
        <end position="508"/>
    </location>
</feature>
<sequence>MRKCTRPSFWSFFGWTKQKLSSTTTSKTSDDSLQKALVENDDVYLSSPSAISKKPGWKAVPYILGNEAIERLATFGLTANMMVYLMREFEMEQVEAANILNVWNGASNVFPLIGAFFADAYLGKFLTIILASFAALLGMAIITLTASIPQLRPPKCSPTMEQLDQCIGYTKSQVSVLLIGLYWLALGTGGIRPCTIPFGIDQFDTTSVEGRKATNSLYNWFYTIFTLTLLIAQTVIVYIQDSISWAFGFGLPTFLMFCSIILFLAGSKFYVYEKPEGSLLSRTLQVFVAAYKKRHHKVPIEAKFFDPPHKENEVAKLPLSTRLRFFNKAALIVDDNDQYLKLDDEPCPNPWRLCSIQQVEEVKCLIKIFPIWSSGIICFISMTTQGTFTVSQAMKMDLHLRPKFQIPPGSVSVISYITIAIWLPLYDSVILPTIRKITKHEKGISTLQRIAIGNVCSILYMVVAGLVEGNRRAIAISNPRPSSVPQMSVMWLAPQLILLGFCEIFSVVGHIEFYNDEFPHSMRSIGNSLLFLSIAGANYLSSLLVDIVHRTTAKDGQPDWLTDDINEGRLEYFYFLIAGLGALNFIYLLFCSNGYCYKTTVKVDIEQCNIGVDQA</sequence>